<dbReference type="CDD" id="cd07714">
    <property type="entry name" value="RNaseJ_MBL-fold"/>
    <property type="match status" value="1"/>
</dbReference>
<dbReference type="Pfam" id="PF00753">
    <property type="entry name" value="Lactamase_B"/>
    <property type="match status" value="1"/>
</dbReference>
<protein>
    <submittedName>
        <fullName evidence="8">Ribonuclease J</fullName>
    </submittedName>
</protein>
<reference evidence="8 9" key="1">
    <citation type="submission" date="2016-12" db="EMBL/GenBank/DDBJ databases">
        <authorList>
            <person name="Song W.-J."/>
            <person name="Kurnit D.M."/>
        </authorList>
    </citation>
    <scope>NUCLEOTIDE SEQUENCE [LARGE SCALE GENOMIC DNA]</scope>
    <source>
        <strain evidence="8 9">CGMCC 1.10808</strain>
    </source>
</reference>
<evidence type="ECO:0000256" key="5">
    <source>
        <dbReference type="ARBA" id="ARBA00022839"/>
    </source>
</evidence>
<keyword evidence="9" id="KW-1185">Reference proteome</keyword>
<evidence type="ECO:0000256" key="4">
    <source>
        <dbReference type="ARBA" id="ARBA00022833"/>
    </source>
</evidence>
<evidence type="ECO:0000256" key="3">
    <source>
        <dbReference type="ARBA" id="ARBA00022801"/>
    </source>
</evidence>
<dbReference type="InterPro" id="IPR041636">
    <property type="entry name" value="RNase_J_C"/>
</dbReference>
<dbReference type="Gene3D" id="3.40.50.10710">
    <property type="entry name" value="Metallo-hydrolase/oxidoreductase"/>
    <property type="match status" value="1"/>
</dbReference>
<dbReference type="GO" id="GO:0004527">
    <property type="term" value="F:exonuclease activity"/>
    <property type="evidence" value="ECO:0007669"/>
    <property type="project" value="UniProtKB-KW"/>
</dbReference>
<dbReference type="STRING" id="1189325.SAMN04488119_102164"/>
<keyword evidence="6" id="KW-0694">RNA-binding</keyword>
<dbReference type="InterPro" id="IPR042173">
    <property type="entry name" value="RNase_J_2"/>
</dbReference>
<keyword evidence="3" id="KW-0378">Hydrolase</keyword>
<dbReference type="GO" id="GO:0046872">
    <property type="term" value="F:metal ion binding"/>
    <property type="evidence" value="ECO:0007669"/>
    <property type="project" value="UniProtKB-KW"/>
</dbReference>
<keyword evidence="4" id="KW-0862">Zinc</keyword>
<dbReference type="SUPFAM" id="SSF56281">
    <property type="entry name" value="Metallo-hydrolase/oxidoreductase"/>
    <property type="match status" value="1"/>
</dbReference>
<organism evidence="8 9">
    <name type="scientific">Oceanicella actignis</name>
    <dbReference type="NCBI Taxonomy" id="1189325"/>
    <lineage>
        <taxon>Bacteria</taxon>
        <taxon>Pseudomonadati</taxon>
        <taxon>Pseudomonadota</taxon>
        <taxon>Alphaproteobacteria</taxon>
        <taxon>Rhodobacterales</taxon>
        <taxon>Paracoccaceae</taxon>
        <taxon>Oceanicella</taxon>
    </lineage>
</organism>
<dbReference type="PANTHER" id="PTHR43694">
    <property type="entry name" value="RIBONUCLEASE J"/>
    <property type="match status" value="1"/>
</dbReference>
<evidence type="ECO:0000313" key="8">
    <source>
        <dbReference type="EMBL" id="SHN51708.1"/>
    </source>
</evidence>
<proteinExistence type="predicted"/>
<dbReference type="PANTHER" id="PTHR43694:SF1">
    <property type="entry name" value="RIBONUCLEASE J"/>
    <property type="match status" value="1"/>
</dbReference>
<keyword evidence="2" id="KW-0479">Metal-binding</keyword>
<dbReference type="InterPro" id="IPR001279">
    <property type="entry name" value="Metallo-B-lactamas"/>
</dbReference>
<keyword evidence="1" id="KW-0540">Nuclease</keyword>
<evidence type="ECO:0000313" key="9">
    <source>
        <dbReference type="Proteomes" id="UP000184066"/>
    </source>
</evidence>
<evidence type="ECO:0000256" key="2">
    <source>
        <dbReference type="ARBA" id="ARBA00022723"/>
    </source>
</evidence>
<evidence type="ECO:0000256" key="6">
    <source>
        <dbReference type="ARBA" id="ARBA00022884"/>
    </source>
</evidence>
<name>A0A1M7RZU6_9RHOB</name>
<dbReference type="Gene3D" id="3.60.15.10">
    <property type="entry name" value="Ribonuclease Z/Hydroxyacylglutathione hydrolase-like"/>
    <property type="match status" value="1"/>
</dbReference>
<keyword evidence="5" id="KW-0269">Exonuclease</keyword>
<gene>
    <name evidence="8" type="ORF">SAMN05216200_101354</name>
</gene>
<dbReference type="Gene3D" id="3.10.20.580">
    <property type="match status" value="1"/>
</dbReference>
<dbReference type="InterPro" id="IPR001587">
    <property type="entry name" value="RNase_J_CS"/>
</dbReference>
<dbReference type="EMBL" id="FRDL01000001">
    <property type="protein sequence ID" value="SHN51708.1"/>
    <property type="molecule type" value="Genomic_DNA"/>
</dbReference>
<dbReference type="InterPro" id="IPR055132">
    <property type="entry name" value="RNase_J_b_CASP"/>
</dbReference>
<dbReference type="OrthoDB" id="9770211at2"/>
<dbReference type="GO" id="GO:0003723">
    <property type="term" value="F:RNA binding"/>
    <property type="evidence" value="ECO:0007669"/>
    <property type="project" value="UniProtKB-KW"/>
</dbReference>
<accession>A0A1M7RZU6</accession>
<dbReference type="RefSeq" id="WP_072745919.1">
    <property type="nucleotide sequence ID" value="NZ_FOHL01000002.1"/>
</dbReference>
<dbReference type="InterPro" id="IPR011108">
    <property type="entry name" value="RMMBL"/>
</dbReference>
<dbReference type="Pfam" id="PF17770">
    <property type="entry name" value="RNase_J_C"/>
    <property type="match status" value="1"/>
</dbReference>
<feature type="domain" description="Metallo-beta-lactamase" evidence="7">
    <location>
        <begin position="27"/>
        <end position="225"/>
    </location>
</feature>
<dbReference type="PROSITE" id="PS01292">
    <property type="entry name" value="UPF0036"/>
    <property type="match status" value="1"/>
</dbReference>
<dbReference type="SMART" id="SM00849">
    <property type="entry name" value="Lactamase_B"/>
    <property type="match status" value="1"/>
</dbReference>
<evidence type="ECO:0000259" key="7">
    <source>
        <dbReference type="SMART" id="SM00849"/>
    </source>
</evidence>
<sequence>MAGKKKTEATKDDDLVFVALGGAGEIGMNMYLYGAGRGAKRRWIMVDCGVSFGDMETSPGIEIIMPDPAFIAEQADKLEGIFITHAHEDHVGALGRLWPRLKAPIYAQPFTSEIIRRKFEEVGLSQKPIKTVTGGTVAAGPFQVRFQAVTHSIPEAASLIIDTPSGRVVHTGDFKVDHTPQMGEPFDLDAFRRLGDEGVHAMVCDSTNVFAPGRGGSEADVLEPIAEILRENEGAVAATTFASNVERLRTIAVLARDAGRKTVLVGRAMNRMIETAIETGLLTDFPHTLTEDEAADLPRREVLYLVTGSQGEGRAALARIASGTHPTVSLRAGDAVIFSSKTIPGNESSVYRIYNMLAEQGVRIYDEENGRVHVSGHARREDLKVMYDALRPRISIPMHGEHRHLVEHAAFAESLQVASIAAPNGTMVALAGERPRIVDQVPTGKLYLDGSVIIGATDGVVRERLKMARQGHVAVSLVLDEKGQLLADPEIAVSGAPETAEGWPAPLEDLIYEAVDKAVDSAPANRRSDEQIEELATRAARRACMRWWGKKPVVSVMISRLED</sequence>
<dbReference type="Proteomes" id="UP000184066">
    <property type="component" value="Unassembled WGS sequence"/>
</dbReference>
<dbReference type="AlphaFoldDB" id="A0A1M7RZU6"/>
<dbReference type="Pfam" id="PF22505">
    <property type="entry name" value="RNase_J_b_CASP"/>
    <property type="match status" value="1"/>
</dbReference>
<dbReference type="InterPro" id="IPR036866">
    <property type="entry name" value="RibonucZ/Hydroxyglut_hydro"/>
</dbReference>
<dbReference type="Pfam" id="PF07521">
    <property type="entry name" value="RMMBL"/>
    <property type="match status" value="1"/>
</dbReference>
<evidence type="ECO:0000256" key="1">
    <source>
        <dbReference type="ARBA" id="ARBA00022722"/>
    </source>
</evidence>